<geneLocation type="plasmid" evidence="2">
    <name>pamcp48-600</name>
</geneLocation>
<proteinExistence type="predicted"/>
<name>A0AAC9JHF9_9ALTE</name>
<dbReference type="RefSeq" id="WP_071960657.1">
    <property type="nucleotide sequence ID" value="NZ_CP018025.1"/>
</dbReference>
<organism evidence="1 2">
    <name type="scientific">Alteromonas mediterranea</name>
    <dbReference type="NCBI Taxonomy" id="314275"/>
    <lineage>
        <taxon>Bacteria</taxon>
        <taxon>Pseudomonadati</taxon>
        <taxon>Pseudomonadota</taxon>
        <taxon>Gammaproteobacteria</taxon>
        <taxon>Alteromonadales</taxon>
        <taxon>Alteromonadaceae</taxon>
        <taxon>Alteromonas/Salinimonas group</taxon>
        <taxon>Alteromonas</taxon>
    </lineage>
</organism>
<protein>
    <submittedName>
        <fullName evidence="1">Uncharacterized protein</fullName>
    </submittedName>
</protein>
<dbReference type="EMBL" id="CP018025">
    <property type="protein sequence ID" value="APD92047.1"/>
    <property type="molecule type" value="Genomic_DNA"/>
</dbReference>
<reference evidence="1 2" key="1">
    <citation type="submission" date="2016-11" db="EMBL/GenBank/DDBJ databases">
        <title>Networking in microbes: conjugative elements and plasmids in the genus Alteromonas.</title>
        <authorList>
            <person name="Lopez-Perez M."/>
            <person name="Ramon-Marco N."/>
            <person name="Rodriguez-Valera F."/>
        </authorList>
    </citation>
    <scope>NUCLEOTIDE SEQUENCE [LARGE SCALE GENOMIC DNA]</scope>
    <source>
        <strain evidence="1 2">CP48</strain>
        <plasmid evidence="2">pamcp48-600</plasmid>
    </source>
</reference>
<keyword evidence="1" id="KW-0614">Plasmid</keyword>
<gene>
    <name evidence="1" type="ORF">BM524_19190</name>
</gene>
<dbReference type="AlphaFoldDB" id="A0AAC9JHF9"/>
<accession>A0AAC9JHF9</accession>
<dbReference type="Proteomes" id="UP000182101">
    <property type="component" value="Plasmid pAMCP48-600"/>
</dbReference>
<evidence type="ECO:0000313" key="1">
    <source>
        <dbReference type="EMBL" id="APD92047.1"/>
    </source>
</evidence>
<evidence type="ECO:0000313" key="2">
    <source>
        <dbReference type="Proteomes" id="UP000182101"/>
    </source>
</evidence>
<sequence length="165" mass="18147">MDTQQAISEHSVINRTVAFLIKAAATPLNDNERKEVLANACYLNETSNVTPQEAELLLTAIEGRNASMDGDADFERSGDVLVISDEQLSQCFDNAPVTDSLKQNPSKQRAYLANACLKTSAGYWNGGTIFSIMRHLGLVEDISHPRLTRLGGYFLYQTFSDKALS</sequence>